<accession>A0A1X0R1Y2</accession>
<evidence type="ECO:0008006" key="2">
    <source>
        <dbReference type="Google" id="ProtNLM"/>
    </source>
</evidence>
<evidence type="ECO:0000313" key="1">
    <source>
        <dbReference type="EMBL" id="ORE06020.1"/>
    </source>
</evidence>
<proteinExistence type="predicted"/>
<reference evidence="1" key="1">
    <citation type="journal article" date="2016" name="Proc. Natl. Acad. Sci. U.S.A.">
        <title>Lipid metabolic changes in an early divergent fungus govern the establishment of a mutualistic symbiosis with endobacteria.</title>
        <authorList>
            <person name="Lastovetsky O.A."/>
            <person name="Gaspar M.L."/>
            <person name="Mondo S.J."/>
            <person name="LaButti K.M."/>
            <person name="Sandor L."/>
            <person name="Grigoriev I.V."/>
            <person name="Henry S.A."/>
            <person name="Pawlowska T.E."/>
        </authorList>
    </citation>
    <scope>NUCLEOTIDE SEQUENCE [LARGE SCALE GENOMIC DNA]</scope>
    <source>
        <strain evidence="1">ATCC 52814</strain>
    </source>
</reference>
<dbReference type="OrthoDB" id="66510at2759"/>
<name>A0A1X0R1Y2_RHIZD</name>
<protein>
    <recommendedName>
        <fullName evidence="2">RAVE subunit 2/Rogdi</fullName>
    </recommendedName>
</protein>
<dbReference type="PANTHER" id="PTHR13618">
    <property type="entry name" value="LEUCINE ZIPPER CONTAINING TRANSCRIPTION FACTOR LZF1"/>
    <property type="match status" value="1"/>
</dbReference>
<dbReference type="VEuPathDB" id="FungiDB:BCV72DRAFT_305872"/>
<organism evidence="1">
    <name type="scientific">Rhizopus microsporus var. microsporus</name>
    <dbReference type="NCBI Taxonomy" id="86635"/>
    <lineage>
        <taxon>Eukaryota</taxon>
        <taxon>Fungi</taxon>
        <taxon>Fungi incertae sedis</taxon>
        <taxon>Mucoromycota</taxon>
        <taxon>Mucoromycotina</taxon>
        <taxon>Mucoromycetes</taxon>
        <taxon>Mucorales</taxon>
        <taxon>Mucorineae</taxon>
        <taxon>Rhizopodaceae</taxon>
        <taxon>Rhizopus</taxon>
    </lineage>
</organism>
<dbReference type="GO" id="GO:0043291">
    <property type="term" value="C:RAVE complex"/>
    <property type="evidence" value="ECO:0007669"/>
    <property type="project" value="TreeGrafter"/>
</dbReference>
<dbReference type="PANTHER" id="PTHR13618:SF1">
    <property type="entry name" value="PROTEIN ROGDI HOMOLOG"/>
    <property type="match status" value="1"/>
</dbReference>
<dbReference type="AlphaFoldDB" id="A0A1X0R1Y2"/>
<dbReference type="EMBL" id="KV921931">
    <property type="protein sequence ID" value="ORE06020.1"/>
    <property type="molecule type" value="Genomic_DNA"/>
</dbReference>
<dbReference type="Pfam" id="PF10259">
    <property type="entry name" value="Rogdi_lz"/>
    <property type="match status" value="1"/>
</dbReference>
<dbReference type="InterPro" id="IPR028241">
    <property type="entry name" value="RAVE2/Rogdi"/>
</dbReference>
<dbReference type="Proteomes" id="UP000242414">
    <property type="component" value="Unassembled WGS sequence"/>
</dbReference>
<sequence length="253" mass="29193">MRTSEETVSALKQREWLLYDVIPMMLDRFLHELKHSRDLITGQTKADSLPLSHNDTIKGFLSLHGFYINKAELSIKLPHQEAQMKAGIVASAPYFLEQLQRAHNYLSLAIDQVESFSKPSDSQVTIELLEDLYKYVDHALHAFDYPNEASLFPYKVCHPKFFQPPLKQDTVIEFCVQDVFITCNIYTLDYSHTKHNNKLDKNSSVVTYKDKQVLIVDQIKTQTQSAMLTELKGSLKLMLELCQTHKQMLLQAK</sequence>
<gene>
    <name evidence="1" type="ORF">BCV72DRAFT_305872</name>
</gene>